<dbReference type="SUPFAM" id="SSF143120">
    <property type="entry name" value="YefM-like"/>
    <property type="match status" value="1"/>
</dbReference>
<dbReference type="NCBIfam" id="TIGR01552">
    <property type="entry name" value="phd_fam"/>
    <property type="match status" value="1"/>
</dbReference>
<name>A0A1J5QE09_9ZZZZ</name>
<dbReference type="PANTHER" id="PTHR33713">
    <property type="entry name" value="ANTITOXIN YAFN-RELATED"/>
    <property type="match status" value="1"/>
</dbReference>
<reference evidence="2" key="1">
    <citation type="submission" date="2016-10" db="EMBL/GenBank/DDBJ databases">
        <title>Sequence of Gallionella enrichment culture.</title>
        <authorList>
            <person name="Poehlein A."/>
            <person name="Muehling M."/>
            <person name="Daniel R."/>
        </authorList>
    </citation>
    <scope>NUCLEOTIDE SEQUENCE</scope>
</reference>
<protein>
    <submittedName>
        <fullName evidence="2">Hypothetisches protein</fullName>
    </submittedName>
</protein>
<dbReference type="InterPro" id="IPR051405">
    <property type="entry name" value="phD/YefM_antitoxin"/>
</dbReference>
<dbReference type="InterPro" id="IPR036165">
    <property type="entry name" value="YefM-like_sf"/>
</dbReference>
<accession>A0A1J5QE09</accession>
<comment type="caution">
    <text evidence="2">The sequence shown here is derived from an EMBL/GenBank/DDBJ whole genome shotgun (WGS) entry which is preliminary data.</text>
</comment>
<dbReference type="InterPro" id="IPR006442">
    <property type="entry name" value="Antitoxin_Phd/YefM"/>
</dbReference>
<dbReference type="Gene3D" id="3.40.1620.10">
    <property type="entry name" value="YefM-like domain"/>
    <property type="match status" value="1"/>
</dbReference>
<dbReference type="AlphaFoldDB" id="A0A1J5QE09"/>
<gene>
    <name evidence="2" type="ORF">GALL_401230</name>
</gene>
<dbReference type="EMBL" id="MLJW01001453">
    <property type="protein sequence ID" value="OIQ78180.1"/>
    <property type="molecule type" value="Genomic_DNA"/>
</dbReference>
<organism evidence="2">
    <name type="scientific">mine drainage metagenome</name>
    <dbReference type="NCBI Taxonomy" id="410659"/>
    <lineage>
        <taxon>unclassified sequences</taxon>
        <taxon>metagenomes</taxon>
        <taxon>ecological metagenomes</taxon>
    </lineage>
</organism>
<dbReference type="PANTHER" id="PTHR33713:SF10">
    <property type="entry name" value="ANTITOXIN YAFN"/>
    <property type="match status" value="1"/>
</dbReference>
<proteinExistence type="inferred from homology"/>
<comment type="similarity">
    <text evidence="1">Belongs to the phD/YefM antitoxin family.</text>
</comment>
<dbReference type="Pfam" id="PF02604">
    <property type="entry name" value="PhdYeFM_antitox"/>
    <property type="match status" value="1"/>
</dbReference>
<sequence length="86" mass="9461">MSIEIPVTEARDRFSELLETASEQPVFLTKHGRRQAVLLSPAEYERLMEAAEDAEDLSASDEAMAKIMAGSPTIPWEQVKADLGIA</sequence>
<evidence type="ECO:0000313" key="2">
    <source>
        <dbReference type="EMBL" id="OIQ78180.1"/>
    </source>
</evidence>
<evidence type="ECO:0000256" key="1">
    <source>
        <dbReference type="ARBA" id="ARBA00009981"/>
    </source>
</evidence>